<protein>
    <submittedName>
        <fullName evidence="3">Uncharacterized protein</fullName>
    </submittedName>
</protein>
<feature type="signal peptide" evidence="2">
    <location>
        <begin position="1"/>
        <end position="22"/>
    </location>
</feature>
<feature type="region of interest" description="Disordered" evidence="1">
    <location>
        <begin position="245"/>
        <end position="302"/>
    </location>
</feature>
<reference evidence="3 4" key="1">
    <citation type="submission" date="2017-03" db="EMBL/GenBank/DDBJ databases">
        <title>Genomes of endolithic fungi from Antarctica.</title>
        <authorList>
            <person name="Coleine C."/>
            <person name="Masonjones S."/>
            <person name="Stajich J.E."/>
        </authorList>
    </citation>
    <scope>NUCLEOTIDE SEQUENCE [LARGE SCALE GENOMIC DNA]</scope>
    <source>
        <strain evidence="3 4">CCFEE 5184</strain>
    </source>
</reference>
<keyword evidence="4" id="KW-1185">Reference proteome</keyword>
<feature type="chain" id="PRO_5021034329" evidence="2">
    <location>
        <begin position="23"/>
        <end position="302"/>
    </location>
</feature>
<organism evidence="3 4">
    <name type="scientific">Friedmanniomyces simplex</name>
    <dbReference type="NCBI Taxonomy" id="329884"/>
    <lineage>
        <taxon>Eukaryota</taxon>
        <taxon>Fungi</taxon>
        <taxon>Dikarya</taxon>
        <taxon>Ascomycota</taxon>
        <taxon>Pezizomycotina</taxon>
        <taxon>Dothideomycetes</taxon>
        <taxon>Dothideomycetidae</taxon>
        <taxon>Mycosphaerellales</taxon>
        <taxon>Teratosphaeriaceae</taxon>
        <taxon>Friedmanniomyces</taxon>
    </lineage>
</organism>
<dbReference type="OrthoDB" id="3886018at2759"/>
<dbReference type="AlphaFoldDB" id="A0A4U0XW92"/>
<proteinExistence type="predicted"/>
<dbReference type="Proteomes" id="UP000309340">
    <property type="component" value="Unassembled WGS sequence"/>
</dbReference>
<evidence type="ECO:0000313" key="3">
    <source>
        <dbReference type="EMBL" id="TKA82172.1"/>
    </source>
</evidence>
<dbReference type="EMBL" id="NAJQ01000039">
    <property type="protein sequence ID" value="TKA82172.1"/>
    <property type="molecule type" value="Genomic_DNA"/>
</dbReference>
<evidence type="ECO:0000256" key="2">
    <source>
        <dbReference type="SAM" id="SignalP"/>
    </source>
</evidence>
<accession>A0A4U0XW92</accession>
<sequence length="302" mass="32769">MALRMSFIYVALLALLLTLVKCRESYPYRPLDGFLKLRDDTPPDYDPSEDPPACFTLCGVVAIDSNAKRSLCMRGSVTCAALEERSLGMILSGDGDNSTDQFDLAKRVLPGVDGNTVDQYMVDITDGNAPAGTATQYFVWDNTSRPNFNLQLLNAILGTGTNQVAGPTLASLAAQFTISATDPDAQKNRVYAAIMSPRRWNGGPGSFQYATRINQIKAAINRVIPALAVADIAAYDYVPVDAAPHEEDEPATDLDSTARGRVAFQYDPNADGQGSKGTRLLYERGDQPGKNLFEDIWTQNPS</sequence>
<comment type="caution">
    <text evidence="3">The sequence shown here is derived from an EMBL/GenBank/DDBJ whole genome shotgun (WGS) entry which is preliminary data.</text>
</comment>
<name>A0A4U0XW92_9PEZI</name>
<evidence type="ECO:0000313" key="4">
    <source>
        <dbReference type="Proteomes" id="UP000309340"/>
    </source>
</evidence>
<gene>
    <name evidence="3" type="ORF">B0A55_02050</name>
</gene>
<keyword evidence="2" id="KW-0732">Signal</keyword>
<evidence type="ECO:0000256" key="1">
    <source>
        <dbReference type="SAM" id="MobiDB-lite"/>
    </source>
</evidence>